<feature type="compositionally biased region" description="Low complexity" evidence="1">
    <location>
        <begin position="10"/>
        <end position="22"/>
    </location>
</feature>
<organism evidence="2 3">
    <name type="scientific">Yarrowia lipolytica (strain CLIB 122 / E 150)</name>
    <name type="common">Yeast</name>
    <name type="synonym">Candida lipolytica</name>
    <dbReference type="NCBI Taxonomy" id="284591"/>
    <lineage>
        <taxon>Eukaryota</taxon>
        <taxon>Fungi</taxon>
        <taxon>Dikarya</taxon>
        <taxon>Ascomycota</taxon>
        <taxon>Saccharomycotina</taxon>
        <taxon>Dipodascomycetes</taxon>
        <taxon>Dipodascales</taxon>
        <taxon>Dipodascales incertae sedis</taxon>
        <taxon>Yarrowia</taxon>
    </lineage>
</organism>
<name>Q6CBX0_YARLI</name>
<proteinExistence type="predicted"/>
<evidence type="ECO:0000313" key="2">
    <source>
        <dbReference type="EMBL" id="CAG82153.1"/>
    </source>
</evidence>
<evidence type="ECO:0000313" key="3">
    <source>
        <dbReference type="Proteomes" id="UP000001300"/>
    </source>
</evidence>
<gene>
    <name evidence="2" type="ORF">YALI0_C14762g</name>
</gene>
<dbReference type="HOGENOM" id="CLU_1620340_0_0_1"/>
<dbReference type="EMBL" id="CR382129">
    <property type="protein sequence ID" value="CAG82153.1"/>
    <property type="molecule type" value="Genomic_DNA"/>
</dbReference>
<keyword evidence="3" id="KW-1185">Reference proteome</keyword>
<feature type="compositionally biased region" description="Polar residues" evidence="1">
    <location>
        <begin position="68"/>
        <end position="90"/>
    </location>
</feature>
<dbReference type="InParanoid" id="Q6CBX0"/>
<dbReference type="AlphaFoldDB" id="Q6CBX0"/>
<reference evidence="2 3" key="1">
    <citation type="journal article" date="2004" name="Nature">
        <title>Genome evolution in yeasts.</title>
        <authorList>
            <consortium name="Genolevures"/>
            <person name="Dujon B."/>
            <person name="Sherman D."/>
            <person name="Fischer G."/>
            <person name="Durrens P."/>
            <person name="Casaregola S."/>
            <person name="Lafontaine I."/>
            <person name="de Montigny J."/>
            <person name="Marck C."/>
            <person name="Neuveglise C."/>
            <person name="Talla E."/>
            <person name="Goffard N."/>
            <person name="Frangeul L."/>
            <person name="Aigle M."/>
            <person name="Anthouard V."/>
            <person name="Babour A."/>
            <person name="Barbe V."/>
            <person name="Barnay S."/>
            <person name="Blanchin S."/>
            <person name="Beckerich J.M."/>
            <person name="Beyne E."/>
            <person name="Bleykasten C."/>
            <person name="Boisrame A."/>
            <person name="Boyer J."/>
            <person name="Cattolico L."/>
            <person name="Confanioleri F."/>
            <person name="de Daruvar A."/>
            <person name="Despons L."/>
            <person name="Fabre E."/>
            <person name="Fairhead C."/>
            <person name="Ferry-Dumazet H."/>
            <person name="Groppi A."/>
            <person name="Hantraye F."/>
            <person name="Hennequin C."/>
            <person name="Jauniaux N."/>
            <person name="Joyet P."/>
            <person name="Kachouri R."/>
            <person name="Kerrest A."/>
            <person name="Koszul R."/>
            <person name="Lemaire M."/>
            <person name="Lesur I."/>
            <person name="Ma L."/>
            <person name="Muller H."/>
            <person name="Nicaud J.M."/>
            <person name="Nikolski M."/>
            <person name="Oztas S."/>
            <person name="Ozier-Kalogeropoulos O."/>
            <person name="Pellenz S."/>
            <person name="Potier S."/>
            <person name="Richard G.F."/>
            <person name="Straub M.L."/>
            <person name="Suleau A."/>
            <person name="Swennene D."/>
            <person name="Tekaia F."/>
            <person name="Wesolowski-Louvel M."/>
            <person name="Westhof E."/>
            <person name="Wirth B."/>
            <person name="Zeniou-Meyer M."/>
            <person name="Zivanovic I."/>
            <person name="Bolotin-Fukuhara M."/>
            <person name="Thierry A."/>
            <person name="Bouchier C."/>
            <person name="Caudron B."/>
            <person name="Scarpelli C."/>
            <person name="Gaillardin C."/>
            <person name="Weissenbach J."/>
            <person name="Wincker P."/>
            <person name="Souciet J.L."/>
        </authorList>
    </citation>
    <scope>NUCLEOTIDE SEQUENCE [LARGE SCALE GENOMIC DNA]</scope>
    <source>
        <strain evidence="3">CLIB 122 / E 150</strain>
    </source>
</reference>
<evidence type="ECO:0000256" key="1">
    <source>
        <dbReference type="SAM" id="MobiDB-lite"/>
    </source>
</evidence>
<protein>
    <submittedName>
        <fullName evidence="2">YALI0C14762p</fullName>
    </submittedName>
</protein>
<feature type="region of interest" description="Disordered" evidence="1">
    <location>
        <begin position="45"/>
        <end position="90"/>
    </location>
</feature>
<dbReference type="Proteomes" id="UP000001300">
    <property type="component" value="Chromosome C"/>
</dbReference>
<dbReference type="VEuPathDB" id="FungiDB:YALI0_C14762g"/>
<accession>Q6CBX0</accession>
<feature type="region of interest" description="Disordered" evidence="1">
    <location>
        <begin position="1"/>
        <end position="27"/>
    </location>
</feature>
<sequence length="164" mass="17106">MSTPSPPPLLSSSSGDSSNASLATMNQNMNRVSIQSLCNDGASIKSVSSGNSNRRGSIQDILNDEPMGNSNGFSPAATHNNTTLVGTPNGATARYSQNDYFAAETLGNLKATSAHVTHGAGHVTSPPPRASNPFEVPIQIQPGYQPLKGLYSDVSMITEGNDDR</sequence>